<dbReference type="Pfam" id="PF02958">
    <property type="entry name" value="EcKL"/>
    <property type="match status" value="1"/>
</dbReference>
<dbReference type="PANTHER" id="PTHR11012">
    <property type="entry name" value="PROTEIN KINASE-LIKE DOMAIN-CONTAINING"/>
    <property type="match status" value="1"/>
</dbReference>
<dbReference type="VEuPathDB" id="VectorBase:GPAI026266"/>
<dbReference type="InterPro" id="IPR011009">
    <property type="entry name" value="Kinase-like_dom_sf"/>
</dbReference>
<dbReference type="SUPFAM" id="SSF56112">
    <property type="entry name" value="Protein kinase-like (PK-like)"/>
    <property type="match status" value="1"/>
</dbReference>
<dbReference type="InterPro" id="IPR015897">
    <property type="entry name" value="CHK_kinase-like"/>
</dbReference>
<dbReference type="STRING" id="7398.A0A1A9ZVF2"/>
<name>A0A1A9ZVF2_GLOPL</name>
<dbReference type="PANTHER" id="PTHR11012:SF13">
    <property type="entry name" value="CHK KINASE-LIKE DOMAIN-CONTAINING PROTEIN-RELATED"/>
    <property type="match status" value="1"/>
</dbReference>
<reference evidence="2" key="2">
    <citation type="submission" date="2020-05" db="UniProtKB">
        <authorList>
            <consortium name="EnsemblMetazoa"/>
        </authorList>
    </citation>
    <scope>IDENTIFICATION</scope>
    <source>
        <strain evidence="2">IAEA</strain>
    </source>
</reference>
<organism evidence="2 3">
    <name type="scientific">Glossina pallidipes</name>
    <name type="common">Tsetse fly</name>
    <dbReference type="NCBI Taxonomy" id="7398"/>
    <lineage>
        <taxon>Eukaryota</taxon>
        <taxon>Metazoa</taxon>
        <taxon>Ecdysozoa</taxon>
        <taxon>Arthropoda</taxon>
        <taxon>Hexapoda</taxon>
        <taxon>Insecta</taxon>
        <taxon>Pterygota</taxon>
        <taxon>Neoptera</taxon>
        <taxon>Endopterygota</taxon>
        <taxon>Diptera</taxon>
        <taxon>Brachycera</taxon>
        <taxon>Muscomorpha</taxon>
        <taxon>Hippoboscoidea</taxon>
        <taxon>Glossinidae</taxon>
        <taxon>Glossina</taxon>
    </lineage>
</organism>
<sequence length="445" mass="51904">MSSCKVLQTEVAASDLEHQLKANMKEQPQLSDDGVTMQCPSWLNQEYMEQCLRSHYNDNELEILKFQAMPCLGKGENYLGVMTRVKVEFLLPSKNVTKTRSYVVKSMQQDKIFNEVYGSDVFLCEMIIYEKVIPKLKALLSDISENEEIFARTIAVDRQRSCLIFDDLNERNYFMVDRLKGLNREIVELLLRKLAKIHAASAVLNERQSGCLESFQRGLFSRHNDKNYSIVTGMFDACKKFVAQSPGLQDISQKLEKLKDNYMELCLRVFDPIANHLNVLNHGDLWSTNIMVKYDPVSSKPLDVIIIDFQFVVWGSPAIDLWYNFNTSLEEDLHLNKQDELIQNYYYTLRDILKKLSFQGHIPTLHEFHLQLEEKAFYRLHSTCFIQPIHRCIDTGDADFATLIENTKRAMRFKESCYTKNPYCQRIIRHLLPKFERKGLLCLNQ</sequence>
<keyword evidence="3" id="KW-1185">Reference proteome</keyword>
<evidence type="ECO:0000313" key="2">
    <source>
        <dbReference type="EnsemblMetazoa" id="GPAI026266-PA"/>
    </source>
</evidence>
<evidence type="ECO:0000313" key="3">
    <source>
        <dbReference type="Proteomes" id="UP000092445"/>
    </source>
</evidence>
<proteinExistence type="predicted"/>
<dbReference type="InterPro" id="IPR004119">
    <property type="entry name" value="EcKL"/>
</dbReference>
<dbReference type="EnsemblMetazoa" id="GPAI026266-RA">
    <property type="protein sequence ID" value="GPAI026266-PA"/>
    <property type="gene ID" value="GPAI026266"/>
</dbReference>
<protein>
    <submittedName>
        <fullName evidence="2">CHK domain-containing protein</fullName>
    </submittedName>
</protein>
<dbReference type="Gene3D" id="3.90.1200.10">
    <property type="match status" value="1"/>
</dbReference>
<feature type="domain" description="CHK kinase-like" evidence="1">
    <location>
        <begin position="163"/>
        <end position="355"/>
    </location>
</feature>
<dbReference type="AlphaFoldDB" id="A0A1A9ZVF2"/>
<dbReference type="SMART" id="SM00587">
    <property type="entry name" value="CHK"/>
    <property type="match status" value="1"/>
</dbReference>
<dbReference type="Proteomes" id="UP000092445">
    <property type="component" value="Unassembled WGS sequence"/>
</dbReference>
<accession>A0A1A9ZVF2</accession>
<evidence type="ECO:0000259" key="1">
    <source>
        <dbReference type="SMART" id="SM00587"/>
    </source>
</evidence>
<reference evidence="3" key="1">
    <citation type="submission" date="2014-03" db="EMBL/GenBank/DDBJ databases">
        <authorList>
            <person name="Aksoy S."/>
            <person name="Warren W."/>
            <person name="Wilson R.K."/>
        </authorList>
    </citation>
    <scope>NUCLEOTIDE SEQUENCE [LARGE SCALE GENOMIC DNA]</scope>
    <source>
        <strain evidence="3">IAEA</strain>
    </source>
</reference>